<dbReference type="InterPro" id="IPR018060">
    <property type="entry name" value="HTH_AraC"/>
</dbReference>
<accession>A0A1C7IBZ6</accession>
<keyword evidence="1" id="KW-0805">Transcription regulation</keyword>
<dbReference type="Proteomes" id="UP000092574">
    <property type="component" value="Chromosome"/>
</dbReference>
<dbReference type="OrthoDB" id="9782503at2"/>
<dbReference type="Gene3D" id="1.10.10.60">
    <property type="entry name" value="Homeodomain-like"/>
    <property type="match status" value="2"/>
</dbReference>
<reference evidence="5" key="1">
    <citation type="submission" date="2017-04" db="EMBL/GenBank/DDBJ databases">
        <title>Complete Genome Sequences of Twelve Strains of a Stable Defined Moderately Diverse Mouse Microbiota 2 (sDMDMm2).</title>
        <authorList>
            <person name="Uchimura Y."/>
            <person name="Wyss M."/>
            <person name="Brugiroux S."/>
            <person name="Limenitakis J.P."/>
            <person name="Stecher B."/>
            <person name="McCoy K.D."/>
            <person name="Macpherson A.J."/>
        </authorList>
    </citation>
    <scope>NUCLEOTIDE SEQUENCE</scope>
    <source>
        <strain evidence="5">YL58</strain>
    </source>
</reference>
<feature type="domain" description="HTH araC/xylS-type" evidence="4">
    <location>
        <begin position="188"/>
        <end position="285"/>
    </location>
</feature>
<dbReference type="PROSITE" id="PS01124">
    <property type="entry name" value="HTH_ARAC_FAMILY_2"/>
    <property type="match status" value="1"/>
</dbReference>
<dbReference type="Pfam" id="PF07883">
    <property type="entry name" value="Cupin_2"/>
    <property type="match status" value="1"/>
</dbReference>
<evidence type="ECO:0000256" key="1">
    <source>
        <dbReference type="ARBA" id="ARBA00023015"/>
    </source>
</evidence>
<dbReference type="SMART" id="SM00342">
    <property type="entry name" value="HTH_ARAC"/>
    <property type="match status" value="1"/>
</dbReference>
<dbReference type="Gene3D" id="2.60.120.10">
    <property type="entry name" value="Jelly Rolls"/>
    <property type="match status" value="1"/>
</dbReference>
<protein>
    <submittedName>
        <fullName evidence="5">AraC family transcriptional regulator</fullName>
    </submittedName>
</protein>
<keyword evidence="3" id="KW-0804">Transcription</keyword>
<dbReference type="Pfam" id="PF12833">
    <property type="entry name" value="HTH_18"/>
    <property type="match status" value="1"/>
</dbReference>
<dbReference type="GO" id="GO:0003700">
    <property type="term" value="F:DNA-binding transcription factor activity"/>
    <property type="evidence" value="ECO:0007669"/>
    <property type="project" value="InterPro"/>
</dbReference>
<dbReference type="InterPro" id="IPR009057">
    <property type="entry name" value="Homeodomain-like_sf"/>
</dbReference>
<keyword evidence="2" id="KW-0238">DNA-binding</keyword>
<evidence type="ECO:0000313" key="5">
    <source>
        <dbReference type="EMBL" id="ANU77206.1"/>
    </source>
</evidence>
<dbReference type="SUPFAM" id="SSF46689">
    <property type="entry name" value="Homeodomain-like"/>
    <property type="match status" value="2"/>
</dbReference>
<gene>
    <name evidence="5" type="ORF">A4V09_16435</name>
</gene>
<dbReference type="SUPFAM" id="SSF51215">
    <property type="entry name" value="Regulatory protein AraC"/>
    <property type="match status" value="1"/>
</dbReference>
<dbReference type="PANTHER" id="PTHR43280">
    <property type="entry name" value="ARAC-FAMILY TRANSCRIPTIONAL REGULATOR"/>
    <property type="match status" value="1"/>
</dbReference>
<dbReference type="EMBL" id="CP015405">
    <property type="protein sequence ID" value="ANU77206.1"/>
    <property type="molecule type" value="Genomic_DNA"/>
</dbReference>
<proteinExistence type="predicted"/>
<evidence type="ECO:0000259" key="4">
    <source>
        <dbReference type="PROSITE" id="PS01124"/>
    </source>
</evidence>
<dbReference type="InterPro" id="IPR013096">
    <property type="entry name" value="Cupin_2"/>
</dbReference>
<dbReference type="InterPro" id="IPR014710">
    <property type="entry name" value="RmlC-like_jellyroll"/>
</dbReference>
<dbReference type="GO" id="GO:0043565">
    <property type="term" value="F:sequence-specific DNA binding"/>
    <property type="evidence" value="ECO:0007669"/>
    <property type="project" value="InterPro"/>
</dbReference>
<dbReference type="KEGG" id="byl:A4V09_16435"/>
<dbReference type="STRING" id="1796616.A4V09_16435"/>
<keyword evidence="6" id="KW-1185">Reference proteome</keyword>
<dbReference type="AlphaFoldDB" id="A0A1C7IBZ6"/>
<dbReference type="PANTHER" id="PTHR43280:SF34">
    <property type="entry name" value="ARAC-FAMILY TRANSCRIPTIONAL REGULATOR"/>
    <property type="match status" value="1"/>
</dbReference>
<name>A0A1C7IBZ6_9FIRM</name>
<sequence length="289" mass="34236">MKKNLQTAFSTRQYMLSQDFEIYYYSDFYLSQVKNHAHSYYEFYFFLEGNVTMIIEEKEYPMRPGDVVLIPPRAQHHAVIRNQENPYRRFVFWITEEYCNSLMEISSDYAYLMQHVKVTKNYIFHTDVVIFNTIQSKVFGLIDEMRSKRFGREAKISLCVNDLILHLNRIVHEQNYPKSVREELNLYQGLADYIEENLDGDLSLENLAKQFFVSKYHIAHIFKDSTGLSIHQYITKKRLAACRDAILGDVGISQVYPMFGFGDYSSFYRAFKKEYGISPKEFKDMQVTL</sequence>
<organism evidence="5 6">
    <name type="scientific">Blautia pseudococcoides</name>
    <dbReference type="NCBI Taxonomy" id="1796616"/>
    <lineage>
        <taxon>Bacteria</taxon>
        <taxon>Bacillati</taxon>
        <taxon>Bacillota</taxon>
        <taxon>Clostridia</taxon>
        <taxon>Lachnospirales</taxon>
        <taxon>Lachnospiraceae</taxon>
        <taxon>Blautia</taxon>
    </lineage>
</organism>
<evidence type="ECO:0000256" key="3">
    <source>
        <dbReference type="ARBA" id="ARBA00023163"/>
    </source>
</evidence>
<evidence type="ECO:0000313" key="6">
    <source>
        <dbReference type="Proteomes" id="UP000092574"/>
    </source>
</evidence>
<dbReference type="InterPro" id="IPR020449">
    <property type="entry name" value="Tscrpt_reg_AraC-type_HTH"/>
</dbReference>
<dbReference type="InterPro" id="IPR037923">
    <property type="entry name" value="HTH-like"/>
</dbReference>
<dbReference type="PRINTS" id="PR00032">
    <property type="entry name" value="HTHARAC"/>
</dbReference>
<evidence type="ECO:0000256" key="2">
    <source>
        <dbReference type="ARBA" id="ARBA00023125"/>
    </source>
</evidence>
<dbReference type="RefSeq" id="WP_065543335.1">
    <property type="nucleotide sequence ID" value="NZ_CP015405.2"/>
</dbReference>